<feature type="region of interest" description="Disordered" evidence="1">
    <location>
        <begin position="1"/>
        <end position="68"/>
    </location>
</feature>
<sequence>MTTPPPQGNPFAQGQPQAPQPQQPQGQNPYAQGQPGLPQQPGQPGFSQQAGQPGFPPPGAPVPPPGRSNPFSKKLVRIGAVIVVAILIGLGKWYWGQSDAETTSVGSCMHNEGTQVSPDLKSVDCSSGDAQFKVVEKFDDTSDDSKCEAVKDATISYYQTGDNHDVVLCLKEVK</sequence>
<organism evidence="2 3">
    <name type="scientific">Streptomyces marokkonensis</name>
    <dbReference type="NCBI Taxonomy" id="324855"/>
    <lineage>
        <taxon>Bacteria</taxon>
        <taxon>Bacillati</taxon>
        <taxon>Actinomycetota</taxon>
        <taxon>Actinomycetes</taxon>
        <taxon>Kitasatosporales</taxon>
        <taxon>Streptomycetaceae</taxon>
        <taxon>Streptomyces</taxon>
    </lineage>
</organism>
<dbReference type="EMBL" id="BAABCQ010000131">
    <property type="protein sequence ID" value="GAA3999192.1"/>
    <property type="molecule type" value="Genomic_DNA"/>
</dbReference>
<evidence type="ECO:0000256" key="1">
    <source>
        <dbReference type="SAM" id="MobiDB-lite"/>
    </source>
</evidence>
<evidence type="ECO:0000313" key="2">
    <source>
        <dbReference type="EMBL" id="GAA3999192.1"/>
    </source>
</evidence>
<proteinExistence type="predicted"/>
<reference evidence="3" key="1">
    <citation type="journal article" date="2019" name="Int. J. Syst. Evol. Microbiol.">
        <title>The Global Catalogue of Microorganisms (GCM) 10K type strain sequencing project: providing services to taxonomists for standard genome sequencing and annotation.</title>
        <authorList>
            <consortium name="The Broad Institute Genomics Platform"/>
            <consortium name="The Broad Institute Genome Sequencing Center for Infectious Disease"/>
            <person name="Wu L."/>
            <person name="Ma J."/>
        </authorList>
    </citation>
    <scope>NUCLEOTIDE SEQUENCE [LARGE SCALE GENOMIC DNA]</scope>
    <source>
        <strain evidence="3">JCM 17027</strain>
    </source>
</reference>
<accession>A0ABP7RLL7</accession>
<dbReference type="Proteomes" id="UP001500034">
    <property type="component" value="Unassembled WGS sequence"/>
</dbReference>
<dbReference type="RefSeq" id="WP_345595851.1">
    <property type="nucleotide sequence ID" value="NZ_BAABCQ010000131.1"/>
</dbReference>
<feature type="compositionally biased region" description="Pro residues" evidence="1">
    <location>
        <begin position="54"/>
        <end position="67"/>
    </location>
</feature>
<protein>
    <submittedName>
        <fullName evidence="2">Uncharacterized protein</fullName>
    </submittedName>
</protein>
<gene>
    <name evidence="2" type="ORF">GCM10022384_52860</name>
</gene>
<feature type="compositionally biased region" description="Low complexity" evidence="1">
    <location>
        <begin position="23"/>
        <end position="53"/>
    </location>
</feature>
<comment type="caution">
    <text evidence="2">The sequence shown here is derived from an EMBL/GenBank/DDBJ whole genome shotgun (WGS) entry which is preliminary data.</text>
</comment>
<keyword evidence="3" id="KW-1185">Reference proteome</keyword>
<name>A0ABP7RLL7_9ACTN</name>
<evidence type="ECO:0000313" key="3">
    <source>
        <dbReference type="Proteomes" id="UP001500034"/>
    </source>
</evidence>